<dbReference type="InterPro" id="IPR051251">
    <property type="entry name" value="STK_FNIP-Repeat"/>
</dbReference>
<accession>A0A8J4UZ15</accession>
<gene>
    <name evidence="2" type="ORF">CYY_006362</name>
</gene>
<name>A0A8J4UZ15_9MYCE</name>
<dbReference type="InterPro" id="IPR008615">
    <property type="entry name" value="FNIP"/>
</dbReference>
<dbReference type="PANTHER" id="PTHR32134">
    <property type="entry name" value="FNIP REPEAT-CONTAINING PROTEIN"/>
    <property type="match status" value="1"/>
</dbReference>
<organism evidence="2 3">
    <name type="scientific">Polysphondylium violaceum</name>
    <dbReference type="NCBI Taxonomy" id="133409"/>
    <lineage>
        <taxon>Eukaryota</taxon>
        <taxon>Amoebozoa</taxon>
        <taxon>Evosea</taxon>
        <taxon>Eumycetozoa</taxon>
        <taxon>Dictyostelia</taxon>
        <taxon>Dictyosteliales</taxon>
        <taxon>Dictyosteliaceae</taxon>
        <taxon>Polysphondylium</taxon>
    </lineage>
</organism>
<proteinExistence type="predicted"/>
<sequence length="561" mass="64664">MNNSNASFFSIWRNTPLKRSILLSIPTSIIIKHIGKLDKDYHYLQLLREKNIPIVYAIDNLLIYSLYDKHPLKHLISHVILSISIYLNHLSLFVNQPTPPQIYGLAMEYLGYQTIKLPTSIKFVQIKTMYIPFLVDLLYAGVETLYLNESDYPLTMNALPHSLTKLVLRFSPPLKNFNLNVIPSSVTNLSLEHLKHDNIIDFGHLPNLVYLRLYHCLGQLDFTKGLQKLKYLRTSGVLNSTNLYIPKSVTYLDTKLHNHFTSSDLPPNLVHLKVHYFQKSTKRQSTTLENNIFPNTLKSLIIKGDGYTNFYSDSIPNQLAKFTNVNTSKKEYANVPIPPNCTDLSFSISHLYLTTQLPTIHQHIRKLKIVNPISSIPPDYFYNGSLSKLTFEYYQPISPNLIPNTVTNLSIKFNHPIEKDVIPTSVTKLSLDHDSTSISPIIIPSNVQSLSFTSSKYLTKQLDLPKSVLKLKFQQLDTTSFQEFIHQDNIKHVNTLVFIKDLIDFQNSLEMQSTRYNPLKFPSTKRIKKTIKFPRDSIIYYFENNQCTFENIFSHCHPPVK</sequence>
<dbReference type="EMBL" id="AJWJ01000290">
    <property type="protein sequence ID" value="KAF2072328.1"/>
    <property type="molecule type" value="Genomic_DNA"/>
</dbReference>
<dbReference type="AlphaFoldDB" id="A0A8J4UZ15"/>
<evidence type="ECO:0000256" key="1">
    <source>
        <dbReference type="ARBA" id="ARBA00022737"/>
    </source>
</evidence>
<protein>
    <submittedName>
        <fullName evidence="2">Uncharacterized protein</fullName>
    </submittedName>
</protein>
<keyword evidence="3" id="KW-1185">Reference proteome</keyword>
<evidence type="ECO:0000313" key="3">
    <source>
        <dbReference type="Proteomes" id="UP000695562"/>
    </source>
</evidence>
<dbReference type="PANTHER" id="PTHR32134:SF169">
    <property type="entry name" value="FNIP REPEAT-CONTAINING PROTEIN-RELATED"/>
    <property type="match status" value="1"/>
</dbReference>
<reference evidence="2" key="1">
    <citation type="submission" date="2020-01" db="EMBL/GenBank/DDBJ databases">
        <title>Development of genomics and gene disruption for Polysphondylium violaceum indicates a role for the polyketide synthase stlB in stalk morphogenesis.</title>
        <authorList>
            <person name="Narita B."/>
            <person name="Kawabe Y."/>
            <person name="Kin K."/>
            <person name="Saito T."/>
            <person name="Gibbs R."/>
            <person name="Kuspa A."/>
            <person name="Muzny D."/>
            <person name="Queller D."/>
            <person name="Richards S."/>
            <person name="Strassman J."/>
            <person name="Sucgang R."/>
            <person name="Worley K."/>
            <person name="Schaap P."/>
        </authorList>
    </citation>
    <scope>NUCLEOTIDE SEQUENCE</scope>
    <source>
        <strain evidence="2">QSvi11</strain>
    </source>
</reference>
<comment type="caution">
    <text evidence="2">The sequence shown here is derived from an EMBL/GenBank/DDBJ whole genome shotgun (WGS) entry which is preliminary data.</text>
</comment>
<evidence type="ECO:0000313" key="2">
    <source>
        <dbReference type="EMBL" id="KAF2072328.1"/>
    </source>
</evidence>
<dbReference type="Proteomes" id="UP000695562">
    <property type="component" value="Unassembled WGS sequence"/>
</dbReference>
<dbReference type="Pfam" id="PF05725">
    <property type="entry name" value="FNIP"/>
    <property type="match status" value="1"/>
</dbReference>
<keyword evidence="1" id="KW-0677">Repeat</keyword>